<dbReference type="EMBL" id="JBBHLI010000001">
    <property type="protein sequence ID" value="MEK9499625.1"/>
    <property type="molecule type" value="Genomic_DNA"/>
</dbReference>
<dbReference type="InterPro" id="IPR014710">
    <property type="entry name" value="RmlC-like_jellyroll"/>
</dbReference>
<sequence length="121" mass="13270">MSSITRPLTGPDLVFRLAEQIAELRADENYQRSGRAGRTLVKSGRLRLTLTCLASGIEVGTHHAEMPMTLQPIEGRLRYRVGDELSEIGAGEVLFFGPGHAQDIFALDDTALLLTFSRADD</sequence>
<accession>A0ABU9E7N1</accession>
<proteinExistence type="predicted"/>
<organism evidence="1 2">
    <name type="scientific">Gaopeijia maritima</name>
    <dbReference type="NCBI Taxonomy" id="3119007"/>
    <lineage>
        <taxon>Bacteria</taxon>
        <taxon>Pseudomonadati</taxon>
        <taxon>Gemmatimonadota</taxon>
        <taxon>Longimicrobiia</taxon>
        <taxon>Gaopeijiales</taxon>
        <taxon>Gaopeijiaceae</taxon>
        <taxon>Gaopeijia</taxon>
    </lineage>
</organism>
<dbReference type="SUPFAM" id="SSF51182">
    <property type="entry name" value="RmlC-like cupins"/>
    <property type="match status" value="1"/>
</dbReference>
<reference evidence="1 2" key="1">
    <citation type="submission" date="2024-02" db="EMBL/GenBank/DDBJ databases">
        <title>A novel Gemmatimonadota bacterium.</title>
        <authorList>
            <person name="Du Z.-J."/>
            <person name="Ye Y.-Q."/>
        </authorList>
    </citation>
    <scope>NUCLEOTIDE SEQUENCE [LARGE SCALE GENOMIC DNA]</scope>
    <source>
        <strain evidence="1 2">DH-20</strain>
    </source>
</reference>
<evidence type="ECO:0008006" key="3">
    <source>
        <dbReference type="Google" id="ProtNLM"/>
    </source>
</evidence>
<gene>
    <name evidence="1" type="ORF">WI372_01345</name>
</gene>
<dbReference type="RefSeq" id="WP_405276511.1">
    <property type="nucleotide sequence ID" value="NZ_CP144380.1"/>
</dbReference>
<protein>
    <recommendedName>
        <fullName evidence="3">Cupin domain-containing protein</fullName>
    </recommendedName>
</protein>
<dbReference type="Proteomes" id="UP001484239">
    <property type="component" value="Unassembled WGS sequence"/>
</dbReference>
<evidence type="ECO:0000313" key="2">
    <source>
        <dbReference type="Proteomes" id="UP001484239"/>
    </source>
</evidence>
<dbReference type="InterPro" id="IPR011051">
    <property type="entry name" value="RmlC_Cupin_sf"/>
</dbReference>
<keyword evidence="2" id="KW-1185">Reference proteome</keyword>
<evidence type="ECO:0000313" key="1">
    <source>
        <dbReference type="EMBL" id="MEK9499625.1"/>
    </source>
</evidence>
<dbReference type="Gene3D" id="2.60.120.10">
    <property type="entry name" value="Jelly Rolls"/>
    <property type="match status" value="1"/>
</dbReference>
<name>A0ABU9E7N1_9BACT</name>
<comment type="caution">
    <text evidence="1">The sequence shown here is derived from an EMBL/GenBank/DDBJ whole genome shotgun (WGS) entry which is preliminary data.</text>
</comment>